<feature type="domain" description="RDR1/2-like RRM" evidence="12">
    <location>
        <begin position="4"/>
        <end position="84"/>
    </location>
</feature>
<dbReference type="OrthoDB" id="6513042at2759"/>
<dbReference type="Pfam" id="PF26252">
    <property type="entry name" value="RdRP_helical"/>
    <property type="match status" value="1"/>
</dbReference>
<evidence type="ECO:0000256" key="5">
    <source>
        <dbReference type="ARBA" id="ARBA00022884"/>
    </source>
</evidence>
<dbReference type="Proteomes" id="UP000541444">
    <property type="component" value="Unassembled WGS sequence"/>
</dbReference>
<dbReference type="Pfam" id="PF05183">
    <property type="entry name" value="RdRP"/>
    <property type="match status" value="1"/>
</dbReference>
<dbReference type="GO" id="GO:0003968">
    <property type="term" value="F:RNA-directed RNA polymerase activity"/>
    <property type="evidence" value="ECO:0007669"/>
    <property type="project" value="UniProtKB-KW"/>
</dbReference>
<dbReference type="InterPro" id="IPR058752">
    <property type="entry name" value="RDRP_C_head"/>
</dbReference>
<evidence type="ECO:0000313" key="16">
    <source>
        <dbReference type="Proteomes" id="UP000541444"/>
    </source>
</evidence>
<dbReference type="InterPro" id="IPR058751">
    <property type="entry name" value="RDRP_helical"/>
</dbReference>
<protein>
    <recommendedName>
        <fullName evidence="8">RNA-dependent RNA polymerase</fullName>
        <ecNumber evidence="8">2.7.7.48</ecNumber>
    </recommendedName>
</protein>
<evidence type="ECO:0000256" key="6">
    <source>
        <dbReference type="ARBA" id="ARBA00023158"/>
    </source>
</evidence>
<feature type="transmembrane region" description="Helical" evidence="9">
    <location>
        <begin position="49"/>
        <end position="68"/>
    </location>
</feature>
<dbReference type="InterPro" id="IPR058763">
    <property type="entry name" value="RRM_RDR1/2-like"/>
</dbReference>
<keyword evidence="16" id="KW-1185">Reference proteome</keyword>
<feature type="domain" description="RDRP core" evidence="10">
    <location>
        <begin position="355"/>
        <end position="932"/>
    </location>
</feature>
<keyword evidence="9" id="KW-0472">Membrane</keyword>
<keyword evidence="6 8" id="KW-0943">RNA-mediated gene silencing</keyword>
<dbReference type="GO" id="GO:0031380">
    <property type="term" value="C:nuclear RNA-directed RNA polymerase complex"/>
    <property type="evidence" value="ECO:0007669"/>
    <property type="project" value="TreeGrafter"/>
</dbReference>
<evidence type="ECO:0000259" key="12">
    <source>
        <dbReference type="Pfam" id="PF26250"/>
    </source>
</evidence>
<evidence type="ECO:0000256" key="3">
    <source>
        <dbReference type="ARBA" id="ARBA00022679"/>
    </source>
</evidence>
<dbReference type="EC" id="2.7.7.48" evidence="8"/>
<feature type="domain" description="RDR1/2-like PH-like" evidence="11">
    <location>
        <begin position="105"/>
        <end position="177"/>
    </location>
</feature>
<evidence type="ECO:0000256" key="2">
    <source>
        <dbReference type="ARBA" id="ARBA00022484"/>
    </source>
</evidence>
<dbReference type="PANTHER" id="PTHR23079">
    <property type="entry name" value="RNA-DEPENDENT RNA POLYMERASE"/>
    <property type="match status" value="1"/>
</dbReference>
<keyword evidence="4 8" id="KW-0548">Nucleotidyltransferase</keyword>
<keyword evidence="9" id="KW-1133">Transmembrane helix</keyword>
<dbReference type="PANTHER" id="PTHR23079:SF1">
    <property type="entry name" value="RNA-DEPENDENT RNA POLYMERASE 1"/>
    <property type="match status" value="1"/>
</dbReference>
<dbReference type="EMBL" id="JACGCM010002114">
    <property type="protein sequence ID" value="KAF6144650.1"/>
    <property type="molecule type" value="Genomic_DNA"/>
</dbReference>
<evidence type="ECO:0000256" key="9">
    <source>
        <dbReference type="SAM" id="Phobius"/>
    </source>
</evidence>
<sequence>MGKTIHISGFPSDVSVEAVRIFLESYAGHGTVYALKVRPLKYQGVNSKAFAIVQFTTATISNFISSMINRRLYYRNIYYLKVRDLERDIVPKPRVSMLSLEDTAMHLGCQVSVDRFSILWSCENVTVNFGFGLRKIEFLFRHHNVEYKLELSYDSIWQIQLRHSRSLNKKFLLIQVCFLYYFCTEYIVIIYYFFFLPCASYIGQSSAICLELPNNCELQCIRENFHYFKEDEGRFFLEVGYSYSCSSDLVPIVVPRLRRELPYNILFKVNSLLQNGCLAGQTLDATFFRLVHPQFVDIAHIERALETLYHLKECCYEPVKWLNEQYKRYGKSKNIPRSPTVALDYGLVYIRRIQITPSKVYFYGPEATVSNRVLRYYHDVMDNFIRISFVDEDWEKMRSTDLSPRTPSSDEDGKHTGIYRRILSVLRNGIVFGNKKFDFLAFSSSQLRDNSTWMFASGNGVTSADIREWMGDFSEIRNVAKYAARLDQSFGSSTETLTISMQETEIIPDVEIERYGIKYVFSDGIGKISAEFAKEVARKCVTKGFIPSAFQIRYGGFKGVVAMDPTSVIKLSLRKSMSKYTSMNRQLDVLSWSKFQPCFLNRQVITLLSTLGVKDHIFENKQKKAIAKLNMILTDAVEAHETLEIMSSNEGVNVLKEMLLCGYSPDAEPFLSMMLQAFWASKLLDLRIKARIFVPDGRSMMGCLDETRTLEYGQVFVQPSRANYKLLCSSCILSGSGLDPHNFIVLGKIIVAKNPCLHPGDLRILQGVNVPELHHMVDCVVFPQKGPRPHPNECSGSDLDGDIYFVSWDPELIPPRQIQPMDYTPAPSVLLDHDVNMQEVQEYFANYIVNDSLGIIANAHTAFADREKLMAESEPCIELAKLFSIAVDFPKTGVPAVIPHDLHVREYPDFMDKSDKPNYVSNRVIGKLFREVKDIGSEINCIKSFTLAVAKEAYDPDMKVDGYEDYITDAHYYKGEYDFKLGNLMDYYGIKTEAEILSGSIMKMSKSFNKRSAIEELGLAVRSLKKEARSWFDESIDDDVYPKASAWYHVTYHPDYWGVYNDGMKREHFLSFPWCVYDKLVRIKSKNLSGGH</sequence>
<dbReference type="GO" id="GO:0003723">
    <property type="term" value="F:RNA binding"/>
    <property type="evidence" value="ECO:0007669"/>
    <property type="project" value="UniProtKB-KW"/>
</dbReference>
<comment type="caution">
    <text evidence="15">The sequence shown here is derived from an EMBL/GenBank/DDBJ whole genome shotgun (WGS) entry which is preliminary data.</text>
</comment>
<evidence type="ECO:0000259" key="14">
    <source>
        <dbReference type="Pfam" id="PF26253"/>
    </source>
</evidence>
<accession>A0A7J7LQ24</accession>
<evidence type="ECO:0000256" key="8">
    <source>
        <dbReference type="RuleBase" id="RU363098"/>
    </source>
</evidence>
<keyword evidence="2 8" id="KW-0696">RNA-directed RNA polymerase</keyword>
<comment type="function">
    <text evidence="8">Probably involved in the RNA silencing pathway and required for the generation of small interfering RNAs (siRNAs).</text>
</comment>
<keyword evidence="3 8" id="KW-0808">Transferase</keyword>
<evidence type="ECO:0000256" key="4">
    <source>
        <dbReference type="ARBA" id="ARBA00022695"/>
    </source>
</evidence>
<feature type="domain" description="RDRP C-terminal head" evidence="14">
    <location>
        <begin position="953"/>
        <end position="1087"/>
    </location>
</feature>
<dbReference type="GO" id="GO:0030422">
    <property type="term" value="P:siRNA processing"/>
    <property type="evidence" value="ECO:0007669"/>
    <property type="project" value="TreeGrafter"/>
</dbReference>
<name>A0A7J7LQ24_9MAGN</name>
<dbReference type="Pfam" id="PF24823">
    <property type="entry name" value="PH_RDR2"/>
    <property type="match status" value="1"/>
</dbReference>
<feature type="transmembrane region" description="Helical" evidence="9">
    <location>
        <begin position="171"/>
        <end position="194"/>
    </location>
</feature>
<dbReference type="InterPro" id="IPR007855">
    <property type="entry name" value="RDRP"/>
</dbReference>
<dbReference type="Pfam" id="PF26250">
    <property type="entry name" value="RRM_RdRP1_2"/>
    <property type="match status" value="1"/>
</dbReference>
<evidence type="ECO:0000259" key="13">
    <source>
        <dbReference type="Pfam" id="PF26252"/>
    </source>
</evidence>
<dbReference type="InterPro" id="IPR057590">
    <property type="entry name" value="PH_RDR1/2-like"/>
</dbReference>
<gene>
    <name evidence="15" type="ORF">GIB67_006142</name>
</gene>
<dbReference type="CDD" id="cd00590">
    <property type="entry name" value="RRM_SF"/>
    <property type="match status" value="1"/>
</dbReference>
<comment type="catalytic activity">
    <reaction evidence="7 8">
        <text>RNA(n) + a ribonucleoside 5'-triphosphate = RNA(n+1) + diphosphate</text>
        <dbReference type="Rhea" id="RHEA:21248"/>
        <dbReference type="Rhea" id="RHEA-COMP:14527"/>
        <dbReference type="Rhea" id="RHEA-COMP:17342"/>
        <dbReference type="ChEBI" id="CHEBI:33019"/>
        <dbReference type="ChEBI" id="CHEBI:61557"/>
        <dbReference type="ChEBI" id="CHEBI:140395"/>
        <dbReference type="EC" id="2.7.7.48"/>
    </reaction>
</comment>
<dbReference type="InterPro" id="IPR057596">
    <property type="entry name" value="RDRP_core"/>
</dbReference>
<evidence type="ECO:0000256" key="1">
    <source>
        <dbReference type="ARBA" id="ARBA00005762"/>
    </source>
</evidence>
<dbReference type="Pfam" id="PF26253">
    <property type="entry name" value="RdRP_head"/>
    <property type="match status" value="1"/>
</dbReference>
<proteinExistence type="inferred from homology"/>
<keyword evidence="5 8" id="KW-0694">RNA-binding</keyword>
<evidence type="ECO:0000259" key="11">
    <source>
        <dbReference type="Pfam" id="PF24823"/>
    </source>
</evidence>
<keyword evidence="9" id="KW-0812">Transmembrane</keyword>
<feature type="domain" description="RDRP helical" evidence="13">
    <location>
        <begin position="257"/>
        <end position="334"/>
    </location>
</feature>
<reference evidence="15 16" key="1">
    <citation type="journal article" date="2020" name="IScience">
        <title>Genome Sequencing of the Endangered Kingdonia uniflora (Circaeasteraceae, Ranunculales) Reveals Potential Mechanisms of Evolutionary Specialization.</title>
        <authorList>
            <person name="Sun Y."/>
            <person name="Deng T."/>
            <person name="Zhang A."/>
            <person name="Moore M.J."/>
            <person name="Landis J.B."/>
            <person name="Lin N."/>
            <person name="Zhang H."/>
            <person name="Zhang X."/>
            <person name="Huang J."/>
            <person name="Zhang X."/>
            <person name="Sun H."/>
            <person name="Wang H."/>
        </authorList>
    </citation>
    <scope>NUCLEOTIDE SEQUENCE [LARGE SCALE GENOMIC DNA]</scope>
    <source>
        <strain evidence="15">TB1705</strain>
        <tissue evidence="15">Leaf</tissue>
    </source>
</reference>
<evidence type="ECO:0000313" key="15">
    <source>
        <dbReference type="EMBL" id="KAF6144650.1"/>
    </source>
</evidence>
<organism evidence="15 16">
    <name type="scientific">Kingdonia uniflora</name>
    <dbReference type="NCBI Taxonomy" id="39325"/>
    <lineage>
        <taxon>Eukaryota</taxon>
        <taxon>Viridiplantae</taxon>
        <taxon>Streptophyta</taxon>
        <taxon>Embryophyta</taxon>
        <taxon>Tracheophyta</taxon>
        <taxon>Spermatophyta</taxon>
        <taxon>Magnoliopsida</taxon>
        <taxon>Ranunculales</taxon>
        <taxon>Circaeasteraceae</taxon>
        <taxon>Kingdonia</taxon>
    </lineage>
</organism>
<dbReference type="AlphaFoldDB" id="A0A7J7LQ24"/>
<evidence type="ECO:0000259" key="10">
    <source>
        <dbReference type="Pfam" id="PF05183"/>
    </source>
</evidence>
<evidence type="ECO:0000256" key="7">
    <source>
        <dbReference type="ARBA" id="ARBA00048744"/>
    </source>
</evidence>
<comment type="similarity">
    <text evidence="1 8">Belongs to the RdRP family.</text>
</comment>